<dbReference type="KEGG" id="csty:KN1_19290"/>
<reference evidence="2 3" key="1">
    <citation type="submission" date="2021-04" db="EMBL/GenBank/DDBJ databases">
        <title>Complete genome sequence of Stygiolobus sp. KN-1.</title>
        <authorList>
            <person name="Nakamura K."/>
            <person name="Sakai H."/>
            <person name="Kurosawa N."/>
        </authorList>
    </citation>
    <scope>NUCLEOTIDE SEQUENCE [LARGE SCALE GENOMIC DNA]</scope>
    <source>
        <strain evidence="2 3">KN-1</strain>
    </source>
</reference>
<keyword evidence="3" id="KW-1185">Reference proteome</keyword>
<dbReference type="Gene3D" id="3.40.630.10">
    <property type="entry name" value="Zn peptidases"/>
    <property type="match status" value="1"/>
</dbReference>
<evidence type="ECO:0000313" key="2">
    <source>
        <dbReference type="EMBL" id="BCU70632.1"/>
    </source>
</evidence>
<dbReference type="AlphaFoldDB" id="A0A8D5U7G7"/>
<evidence type="ECO:0000313" key="3">
    <source>
        <dbReference type="Proteomes" id="UP000825123"/>
    </source>
</evidence>
<accession>A0A8D5U7G7</accession>
<feature type="domain" description="Peptidase M28" evidence="1">
    <location>
        <begin position="182"/>
        <end position="334"/>
    </location>
</feature>
<dbReference type="RefSeq" id="WP_221287319.1">
    <property type="nucleotide sequence ID" value="NZ_AP024597.1"/>
</dbReference>
<dbReference type="Pfam" id="PF04389">
    <property type="entry name" value="Peptidase_M28"/>
    <property type="match status" value="1"/>
</dbReference>
<organism evidence="2 3">
    <name type="scientific">Stygiolobus caldivivus</name>
    <dbReference type="NCBI Taxonomy" id="2824673"/>
    <lineage>
        <taxon>Archaea</taxon>
        <taxon>Thermoproteota</taxon>
        <taxon>Thermoprotei</taxon>
        <taxon>Sulfolobales</taxon>
        <taxon>Sulfolobaceae</taxon>
        <taxon>Stygiolobus</taxon>
    </lineage>
</organism>
<protein>
    <submittedName>
        <fullName evidence="2">Zn-dependent exopeptidase M28</fullName>
    </submittedName>
</protein>
<proteinExistence type="predicted"/>
<name>A0A8D5U7G7_9CREN</name>
<dbReference type="GeneID" id="66163660"/>
<dbReference type="Proteomes" id="UP000825123">
    <property type="component" value="Chromosome"/>
</dbReference>
<dbReference type="SUPFAM" id="SSF53187">
    <property type="entry name" value="Zn-dependent exopeptidases"/>
    <property type="match status" value="1"/>
</dbReference>
<gene>
    <name evidence="2" type="ORF">KN1_19290</name>
</gene>
<dbReference type="InterPro" id="IPR007484">
    <property type="entry name" value="Peptidase_M28"/>
</dbReference>
<dbReference type="EMBL" id="AP024597">
    <property type="protein sequence ID" value="BCU70632.1"/>
    <property type="molecule type" value="Genomic_DNA"/>
</dbReference>
<sequence>MGIYEKVKELSRFGEIIAGGKKEKKILNVIKSQFEDKFDDIKLYYHDVLNWSSREAEIQCESKKVPDEYFAVLPYSPSVDIETSNYRIISLNSLSELSIKYARIAKLYDHDTVLLFTLNDDTIRKIVLKNRPLLHNSPQTPPYIPAFFINKNTLNYLKGKCRFYMKNTFMDSVGFSIEGISNGKKDEKVYVTAHHDHWFYGEHDDLVGVALLSELNHVRDSNYEIHAISFTAEESGCYFESFSWACGSKQYVKNNREKLENTKLVISLDNISSNNLYLFYTPLTTPLKYEDVKEIPYPSPYSDSYRFLEINAPTISFHSLDYKYYHSNFDVLNREESVLIEQKILSIIRDILEKYPRFSNTKIEFIKKELHNLPVELKSILTNTSITNRFAEKFIGLYKSILYPNGKIITSLFHTLKGIKESYYTEYMAIEDFKELENIDYSSNNYTYYIHKLYKEEIERYIKLISENY</sequence>
<evidence type="ECO:0000259" key="1">
    <source>
        <dbReference type="Pfam" id="PF04389"/>
    </source>
</evidence>